<dbReference type="EMBL" id="GBXM01027231">
    <property type="protein sequence ID" value="JAH81346.1"/>
    <property type="molecule type" value="Transcribed_RNA"/>
</dbReference>
<reference evidence="1" key="1">
    <citation type="submission" date="2014-11" db="EMBL/GenBank/DDBJ databases">
        <authorList>
            <person name="Amaro Gonzalez C."/>
        </authorList>
    </citation>
    <scope>NUCLEOTIDE SEQUENCE</scope>
</reference>
<proteinExistence type="predicted"/>
<reference evidence="1" key="2">
    <citation type="journal article" date="2015" name="Fish Shellfish Immunol.">
        <title>Early steps in the European eel (Anguilla anguilla)-Vibrio vulnificus interaction in the gills: Role of the RtxA13 toxin.</title>
        <authorList>
            <person name="Callol A."/>
            <person name="Pajuelo D."/>
            <person name="Ebbesson L."/>
            <person name="Teles M."/>
            <person name="MacKenzie S."/>
            <person name="Amaro C."/>
        </authorList>
    </citation>
    <scope>NUCLEOTIDE SEQUENCE</scope>
</reference>
<protein>
    <submittedName>
        <fullName evidence="1">Uncharacterized protein</fullName>
    </submittedName>
</protein>
<dbReference type="AlphaFoldDB" id="A0A0E9VTH9"/>
<name>A0A0E9VTH9_ANGAN</name>
<organism evidence="1">
    <name type="scientific">Anguilla anguilla</name>
    <name type="common">European freshwater eel</name>
    <name type="synonym">Muraena anguilla</name>
    <dbReference type="NCBI Taxonomy" id="7936"/>
    <lineage>
        <taxon>Eukaryota</taxon>
        <taxon>Metazoa</taxon>
        <taxon>Chordata</taxon>
        <taxon>Craniata</taxon>
        <taxon>Vertebrata</taxon>
        <taxon>Euteleostomi</taxon>
        <taxon>Actinopterygii</taxon>
        <taxon>Neopterygii</taxon>
        <taxon>Teleostei</taxon>
        <taxon>Anguilliformes</taxon>
        <taxon>Anguillidae</taxon>
        <taxon>Anguilla</taxon>
    </lineage>
</organism>
<accession>A0A0E9VTH9</accession>
<evidence type="ECO:0000313" key="1">
    <source>
        <dbReference type="EMBL" id="JAH81346.1"/>
    </source>
</evidence>
<sequence>MFVHISALLLVFFHDFAFS</sequence>